<comment type="caution">
    <text evidence="1">The sequence shown here is derived from an EMBL/GenBank/DDBJ whole genome shotgun (WGS) entry which is preliminary data.</text>
</comment>
<name>A0A9D5KAP5_UNCW3</name>
<protein>
    <submittedName>
        <fullName evidence="1">Uncharacterized protein</fullName>
    </submittedName>
</protein>
<reference evidence="1" key="1">
    <citation type="submission" date="2019-11" db="EMBL/GenBank/DDBJ databases">
        <title>Microbial mats filling the niche in hypersaline microbial mats.</title>
        <authorList>
            <person name="Wong H.L."/>
            <person name="Macleod F.I."/>
            <person name="White R.A. III"/>
            <person name="Burns B.P."/>
        </authorList>
    </citation>
    <scope>NUCLEOTIDE SEQUENCE</scope>
    <source>
        <strain evidence="1">Bin_327</strain>
    </source>
</reference>
<sequence>MEGTTKGYTDVDFKYEKDIEIDGNPGKEFRFTGKQSGTHIEYVSRVYIARDRIYQISITGMKGKIAEKTIKTFFNSFELI</sequence>
<proteinExistence type="predicted"/>
<accession>A0A9D5KAP5</accession>
<dbReference type="EMBL" id="WJKJ01000323">
    <property type="protein sequence ID" value="MBD3365491.1"/>
    <property type="molecule type" value="Genomic_DNA"/>
</dbReference>
<gene>
    <name evidence="1" type="ORF">GF359_09790</name>
</gene>
<organism evidence="1 2">
    <name type="scientific">candidate division WOR-3 bacterium</name>
    <dbReference type="NCBI Taxonomy" id="2052148"/>
    <lineage>
        <taxon>Bacteria</taxon>
        <taxon>Bacteria division WOR-3</taxon>
    </lineage>
</organism>
<evidence type="ECO:0000313" key="1">
    <source>
        <dbReference type="EMBL" id="MBD3365491.1"/>
    </source>
</evidence>
<dbReference type="Gene3D" id="3.40.1000.10">
    <property type="entry name" value="Mog1/PsbP, alpha/beta/alpha sandwich"/>
    <property type="match status" value="1"/>
</dbReference>
<dbReference type="Proteomes" id="UP000630660">
    <property type="component" value="Unassembled WGS sequence"/>
</dbReference>
<evidence type="ECO:0000313" key="2">
    <source>
        <dbReference type="Proteomes" id="UP000630660"/>
    </source>
</evidence>
<dbReference type="AlphaFoldDB" id="A0A9D5KAP5"/>